<gene>
    <name evidence="2" type="ORF">A1O1_05075</name>
</gene>
<keyword evidence="3" id="KW-1185">Reference proteome</keyword>
<feature type="compositionally biased region" description="Polar residues" evidence="1">
    <location>
        <begin position="189"/>
        <end position="207"/>
    </location>
</feature>
<dbReference type="eggNOG" id="ENOG502SPYJ">
    <property type="taxonomic scope" value="Eukaryota"/>
</dbReference>
<evidence type="ECO:0000313" key="3">
    <source>
        <dbReference type="Proteomes" id="UP000019484"/>
    </source>
</evidence>
<organism evidence="2 3">
    <name type="scientific">Capronia coronata CBS 617.96</name>
    <dbReference type="NCBI Taxonomy" id="1182541"/>
    <lineage>
        <taxon>Eukaryota</taxon>
        <taxon>Fungi</taxon>
        <taxon>Dikarya</taxon>
        <taxon>Ascomycota</taxon>
        <taxon>Pezizomycotina</taxon>
        <taxon>Eurotiomycetes</taxon>
        <taxon>Chaetothyriomycetidae</taxon>
        <taxon>Chaetothyriales</taxon>
        <taxon>Herpotrichiellaceae</taxon>
        <taxon>Capronia</taxon>
    </lineage>
</organism>
<evidence type="ECO:0000313" key="2">
    <source>
        <dbReference type="EMBL" id="EXJ88147.1"/>
    </source>
</evidence>
<accession>W9Y5N8</accession>
<comment type="caution">
    <text evidence="2">The sequence shown here is derived from an EMBL/GenBank/DDBJ whole genome shotgun (WGS) entry which is preliminary data.</text>
</comment>
<dbReference type="RefSeq" id="XP_007724153.1">
    <property type="nucleotide sequence ID" value="XM_007725963.1"/>
</dbReference>
<proteinExistence type="predicted"/>
<name>W9Y5N8_9EURO</name>
<dbReference type="HOGENOM" id="CLU_049785_0_0_1"/>
<dbReference type="Proteomes" id="UP000019484">
    <property type="component" value="Unassembled WGS sequence"/>
</dbReference>
<evidence type="ECO:0000256" key="1">
    <source>
        <dbReference type="SAM" id="MobiDB-lite"/>
    </source>
</evidence>
<dbReference type="AlphaFoldDB" id="W9Y5N8"/>
<protein>
    <submittedName>
        <fullName evidence="2">Uncharacterized protein</fullName>
    </submittedName>
</protein>
<dbReference type="OrthoDB" id="5429780at2759"/>
<feature type="region of interest" description="Disordered" evidence="1">
    <location>
        <begin position="168"/>
        <end position="214"/>
    </location>
</feature>
<dbReference type="EMBL" id="AMWN01000004">
    <property type="protein sequence ID" value="EXJ88147.1"/>
    <property type="molecule type" value="Genomic_DNA"/>
</dbReference>
<dbReference type="GeneID" id="19159952"/>
<reference evidence="2 3" key="1">
    <citation type="submission" date="2013-03" db="EMBL/GenBank/DDBJ databases">
        <title>The Genome Sequence of Capronia coronata CBS 617.96.</title>
        <authorList>
            <consortium name="The Broad Institute Genomics Platform"/>
            <person name="Cuomo C."/>
            <person name="de Hoog S."/>
            <person name="Gorbushina A."/>
            <person name="Walker B."/>
            <person name="Young S.K."/>
            <person name="Zeng Q."/>
            <person name="Gargeya S."/>
            <person name="Fitzgerald M."/>
            <person name="Haas B."/>
            <person name="Abouelleil A."/>
            <person name="Allen A.W."/>
            <person name="Alvarado L."/>
            <person name="Arachchi H.M."/>
            <person name="Berlin A.M."/>
            <person name="Chapman S.B."/>
            <person name="Gainer-Dewar J."/>
            <person name="Goldberg J."/>
            <person name="Griggs A."/>
            <person name="Gujja S."/>
            <person name="Hansen M."/>
            <person name="Howarth C."/>
            <person name="Imamovic A."/>
            <person name="Ireland A."/>
            <person name="Larimer J."/>
            <person name="McCowan C."/>
            <person name="Murphy C."/>
            <person name="Pearson M."/>
            <person name="Poon T.W."/>
            <person name="Priest M."/>
            <person name="Roberts A."/>
            <person name="Saif S."/>
            <person name="Shea T."/>
            <person name="Sisk P."/>
            <person name="Sykes S."/>
            <person name="Wortman J."/>
            <person name="Nusbaum C."/>
            <person name="Birren B."/>
        </authorList>
    </citation>
    <scope>NUCLEOTIDE SEQUENCE [LARGE SCALE GENOMIC DNA]</scope>
    <source>
        <strain evidence="2 3">CBS 617.96</strain>
    </source>
</reference>
<sequence>MSTANTALFSPDDEQDLLRSGLLTPSIGGVRRIHKRRLNRSTTLQYLGFDDEAAKKIWDEWTNWPAGPILREIDDDGDCGRLAMTFIDFATGRAREDIDTYDEEDQSWFEYMSRCGIAQSLQQAIMDPVFKKIRLSNTCMYWVRDTMELRYEGLEEIRTASWERQLAIQRSRPESGSRGPGTQEKSRSGTDTSQGASSISASQTSKPGISPMTAMSDGAIASTNAPGFAVLFEGISQCRVEGLLDDDGNLAKLHRLITRPSTDFLGRESGYCFTTEREFAVYYACYAKRRDPTGLAVIICVKVPNSAIESLSSAQLPKTYWPSEEWRRLVFTSKN</sequence>
<dbReference type="STRING" id="1182541.W9Y5N8"/>